<protein>
    <recommendedName>
        <fullName evidence="8">MARVEL domain-containing protein</fullName>
    </recommendedName>
</protein>
<keyword evidence="10" id="KW-1185">Reference proteome</keyword>
<proteinExistence type="predicted"/>
<dbReference type="InterPro" id="IPR008253">
    <property type="entry name" value="Marvel"/>
</dbReference>
<evidence type="ECO:0000259" key="8">
    <source>
        <dbReference type="PROSITE" id="PS51225"/>
    </source>
</evidence>
<keyword evidence="3 7" id="KW-1133">Transmembrane helix</keyword>
<accession>A0AAV6VK55</accession>
<feature type="transmembrane region" description="Helical" evidence="7">
    <location>
        <begin position="156"/>
        <end position="175"/>
    </location>
</feature>
<feature type="region of interest" description="Disordered" evidence="6">
    <location>
        <begin position="85"/>
        <end position="108"/>
    </location>
</feature>
<name>A0AAV6VK55_9ARAC</name>
<gene>
    <name evidence="9" type="ORF">JTE90_009050</name>
</gene>
<feature type="transmembrane region" description="Helical" evidence="7">
    <location>
        <begin position="187"/>
        <end position="214"/>
    </location>
</feature>
<evidence type="ECO:0000256" key="2">
    <source>
        <dbReference type="ARBA" id="ARBA00022692"/>
    </source>
</evidence>
<evidence type="ECO:0000256" key="7">
    <source>
        <dbReference type="SAM" id="Phobius"/>
    </source>
</evidence>
<dbReference type="AlphaFoldDB" id="A0AAV6VK55"/>
<feature type="domain" description="MARVEL" evidence="8">
    <location>
        <begin position="52"/>
        <end position="213"/>
    </location>
</feature>
<feature type="region of interest" description="Disordered" evidence="6">
    <location>
        <begin position="1"/>
        <end position="33"/>
    </location>
</feature>
<reference evidence="9 10" key="1">
    <citation type="journal article" date="2022" name="Nat. Ecol. Evol.">
        <title>A masculinizing supergene underlies an exaggerated male reproductive morph in a spider.</title>
        <authorList>
            <person name="Hendrickx F."/>
            <person name="De Corte Z."/>
            <person name="Sonet G."/>
            <person name="Van Belleghem S.M."/>
            <person name="Kostlbacher S."/>
            <person name="Vangestel C."/>
        </authorList>
    </citation>
    <scope>NUCLEOTIDE SEQUENCE [LARGE SCALE GENOMIC DNA]</scope>
    <source>
        <strain evidence="9">W744_W776</strain>
    </source>
</reference>
<evidence type="ECO:0000313" key="10">
    <source>
        <dbReference type="Proteomes" id="UP000827092"/>
    </source>
</evidence>
<sequence>MSVNSEQTKLKSSSSKSDIEQGQSAEEEKKKSSSRRLLNWVSKDLFDWNPLYVKTFRGILHLLHVFLSALVMALVGSGCAHHPVATTEAPPTSPPTTEAPTTSPPTSTTTHFSCHSAAAFLFVVASAALIQSTLLLACRLLSKRGLAIVHATANELLYYLVFFLFFLIAGFSVVSNLDPEESGYKSIMIGGVFGITNSIMFLISAVWFFTFFYAGTRRLVTKEGDKTNDNATDTTNKGNSMNDRDTTNDADKTNDNATDTTNKGNSMNDRDSTNA</sequence>
<feature type="region of interest" description="Disordered" evidence="6">
    <location>
        <begin position="224"/>
        <end position="275"/>
    </location>
</feature>
<evidence type="ECO:0000256" key="4">
    <source>
        <dbReference type="ARBA" id="ARBA00023136"/>
    </source>
</evidence>
<feature type="compositionally biased region" description="Low complexity" evidence="6">
    <location>
        <begin position="229"/>
        <end position="239"/>
    </location>
</feature>
<dbReference type="PROSITE" id="PS51225">
    <property type="entry name" value="MARVEL"/>
    <property type="match status" value="1"/>
</dbReference>
<evidence type="ECO:0000256" key="5">
    <source>
        <dbReference type="PROSITE-ProRule" id="PRU00581"/>
    </source>
</evidence>
<keyword evidence="4 5" id="KW-0472">Membrane</keyword>
<feature type="compositionally biased region" description="Polar residues" evidence="6">
    <location>
        <begin position="1"/>
        <end position="24"/>
    </location>
</feature>
<comment type="caution">
    <text evidence="9">The sequence shown here is derived from an EMBL/GenBank/DDBJ whole genome shotgun (WGS) entry which is preliminary data.</text>
</comment>
<feature type="compositionally biased region" description="Basic and acidic residues" evidence="6">
    <location>
        <begin position="242"/>
        <end position="254"/>
    </location>
</feature>
<organism evidence="9 10">
    <name type="scientific">Oedothorax gibbosus</name>
    <dbReference type="NCBI Taxonomy" id="931172"/>
    <lineage>
        <taxon>Eukaryota</taxon>
        <taxon>Metazoa</taxon>
        <taxon>Ecdysozoa</taxon>
        <taxon>Arthropoda</taxon>
        <taxon>Chelicerata</taxon>
        <taxon>Arachnida</taxon>
        <taxon>Araneae</taxon>
        <taxon>Araneomorphae</taxon>
        <taxon>Entelegynae</taxon>
        <taxon>Araneoidea</taxon>
        <taxon>Linyphiidae</taxon>
        <taxon>Erigoninae</taxon>
        <taxon>Oedothorax</taxon>
    </lineage>
</organism>
<dbReference type="EMBL" id="JAFNEN010000070">
    <property type="protein sequence ID" value="KAG8196418.1"/>
    <property type="molecule type" value="Genomic_DNA"/>
</dbReference>
<feature type="transmembrane region" description="Helical" evidence="7">
    <location>
        <begin position="62"/>
        <end position="84"/>
    </location>
</feature>
<feature type="compositionally biased region" description="Low complexity" evidence="6">
    <location>
        <begin position="255"/>
        <end position="265"/>
    </location>
</feature>
<keyword evidence="2 5" id="KW-0812">Transmembrane</keyword>
<evidence type="ECO:0000256" key="3">
    <source>
        <dbReference type="ARBA" id="ARBA00022989"/>
    </source>
</evidence>
<evidence type="ECO:0000313" key="9">
    <source>
        <dbReference type="EMBL" id="KAG8196418.1"/>
    </source>
</evidence>
<feature type="transmembrane region" description="Helical" evidence="7">
    <location>
        <begin position="117"/>
        <end position="136"/>
    </location>
</feature>
<dbReference type="GO" id="GO:0016020">
    <property type="term" value="C:membrane"/>
    <property type="evidence" value="ECO:0007669"/>
    <property type="project" value="UniProtKB-SubCell"/>
</dbReference>
<comment type="subcellular location">
    <subcellularLocation>
        <location evidence="1">Membrane</location>
        <topology evidence="1">Multi-pass membrane protein</topology>
    </subcellularLocation>
</comment>
<dbReference type="Proteomes" id="UP000827092">
    <property type="component" value="Unassembled WGS sequence"/>
</dbReference>
<evidence type="ECO:0000256" key="6">
    <source>
        <dbReference type="SAM" id="MobiDB-lite"/>
    </source>
</evidence>
<evidence type="ECO:0000256" key="1">
    <source>
        <dbReference type="ARBA" id="ARBA00004141"/>
    </source>
</evidence>